<dbReference type="Pfam" id="PF07244">
    <property type="entry name" value="POTRA"/>
    <property type="match status" value="1"/>
</dbReference>
<sequence>MGKLRNDLRTLSRLGWFAAIRVEELPRSAPDSRASPPQEHATVLFHFDEEPFLSRVEYAGSRLLSQNQIEKLLEEKKLAPGLGKPADPAALHRMALAIRTTLNELGHPEASVQIHRQMQANSTLKVRFEIVDGPHLPIRQVRFEGNPGVSEKLLHAQMQNIAPWKPLASLRSKNAYTQSAFEEDRRRIFDYFQNHGYPEARVGDAHVAGIQDRPRNWFPFPHHRARRGLLVLIPVQAGPFYRLESIEANQALEQAIENHAGKLRFPTVDREHAFSQAEVDKLRRFCSAGLRSRDAKSGSFQTIDAHPVFDPEKHSVRLKLNLSDSPPYLVHRIEFRGLHKFNDRFVRRRIPLGEGYPLDDHALEVGLTKLARTGYF</sequence>
<evidence type="ECO:0000259" key="1">
    <source>
        <dbReference type="Pfam" id="PF07244"/>
    </source>
</evidence>
<name>A0A7V8NPT4_9BACT</name>
<reference evidence="2" key="1">
    <citation type="submission" date="2020-06" db="EMBL/GenBank/DDBJ databases">
        <title>Legume-microbial interactions unlock mineral nutrients during tropical forest succession.</title>
        <authorList>
            <person name="Epihov D.Z."/>
        </authorList>
    </citation>
    <scope>NUCLEOTIDE SEQUENCE [LARGE SCALE GENOMIC DNA]</scope>
    <source>
        <strain evidence="2">Pan2503</strain>
    </source>
</reference>
<comment type="caution">
    <text evidence="2">The sequence shown here is derived from an EMBL/GenBank/DDBJ whole genome shotgun (WGS) entry which is preliminary data.</text>
</comment>
<keyword evidence="3" id="KW-1185">Reference proteome</keyword>
<feature type="domain" description="POTRA" evidence="1">
    <location>
        <begin position="138"/>
        <end position="207"/>
    </location>
</feature>
<organism evidence="2 3">
    <name type="scientific">Candidatus Acidiferrum panamense</name>
    <dbReference type="NCBI Taxonomy" id="2741543"/>
    <lineage>
        <taxon>Bacteria</taxon>
        <taxon>Pseudomonadati</taxon>
        <taxon>Acidobacteriota</taxon>
        <taxon>Terriglobia</taxon>
        <taxon>Candidatus Acidiferrales</taxon>
        <taxon>Candidatus Acidiferrum</taxon>
    </lineage>
</organism>
<evidence type="ECO:0000313" key="3">
    <source>
        <dbReference type="Proteomes" id="UP000567293"/>
    </source>
</evidence>
<protein>
    <recommendedName>
        <fullName evidence="1">POTRA domain-containing protein</fullName>
    </recommendedName>
</protein>
<gene>
    <name evidence="2" type="ORF">HRJ53_09825</name>
</gene>
<dbReference type="Proteomes" id="UP000567293">
    <property type="component" value="Unassembled WGS sequence"/>
</dbReference>
<dbReference type="GO" id="GO:0019867">
    <property type="term" value="C:outer membrane"/>
    <property type="evidence" value="ECO:0007669"/>
    <property type="project" value="InterPro"/>
</dbReference>
<dbReference type="AlphaFoldDB" id="A0A7V8NPT4"/>
<proteinExistence type="predicted"/>
<dbReference type="Gene3D" id="3.10.20.310">
    <property type="entry name" value="membrane protein fhac"/>
    <property type="match status" value="2"/>
</dbReference>
<accession>A0A7V8NPT4</accession>
<feature type="non-terminal residue" evidence="2">
    <location>
        <position position="376"/>
    </location>
</feature>
<evidence type="ECO:0000313" key="2">
    <source>
        <dbReference type="EMBL" id="MBA0085284.1"/>
    </source>
</evidence>
<dbReference type="InterPro" id="IPR010827">
    <property type="entry name" value="BamA/TamA_POTRA"/>
</dbReference>
<dbReference type="EMBL" id="JACDQQ010000944">
    <property type="protein sequence ID" value="MBA0085284.1"/>
    <property type="molecule type" value="Genomic_DNA"/>
</dbReference>